<dbReference type="GO" id="GO:0004637">
    <property type="term" value="F:phosphoribosylamine-glycine ligase activity"/>
    <property type="evidence" value="ECO:0007669"/>
    <property type="project" value="UniProtKB-UniRule"/>
</dbReference>
<dbReference type="InterPro" id="IPR011761">
    <property type="entry name" value="ATP-grasp"/>
</dbReference>
<dbReference type="PANTHER" id="PTHR43472:SF1">
    <property type="entry name" value="PHOSPHORIBOSYLAMINE--GLYCINE LIGASE, CHLOROPLASTIC"/>
    <property type="match status" value="1"/>
</dbReference>
<dbReference type="SUPFAM" id="SSF51246">
    <property type="entry name" value="Rudiment single hybrid motif"/>
    <property type="match status" value="1"/>
</dbReference>
<evidence type="ECO:0000256" key="10">
    <source>
        <dbReference type="HAMAP-Rule" id="MF_00138"/>
    </source>
</evidence>
<comment type="pathway">
    <text evidence="1 10">Purine metabolism; IMP biosynthesis via de novo pathway; N(1)-(5-phospho-D-ribosyl)glycinamide from 5-phospho-alpha-D-ribose 1-diphosphate: step 2/2.</text>
</comment>
<feature type="domain" description="ATP-grasp" evidence="12">
    <location>
        <begin position="111"/>
        <end position="319"/>
    </location>
</feature>
<keyword evidence="3 10" id="KW-0436">Ligase</keyword>
<evidence type="ECO:0000256" key="8">
    <source>
        <dbReference type="ARBA" id="ARBA00042242"/>
    </source>
</evidence>
<evidence type="ECO:0000256" key="11">
    <source>
        <dbReference type="PROSITE-ProRule" id="PRU00409"/>
    </source>
</evidence>
<dbReference type="EMBL" id="CP070608">
    <property type="protein sequence ID" value="QSE98502.1"/>
    <property type="molecule type" value="Genomic_DNA"/>
</dbReference>
<dbReference type="InterPro" id="IPR020560">
    <property type="entry name" value="PRibGlycinamide_synth_C-dom"/>
</dbReference>
<evidence type="ECO:0000256" key="9">
    <source>
        <dbReference type="ARBA" id="ARBA00042864"/>
    </source>
</evidence>
<dbReference type="Gene3D" id="3.90.600.10">
    <property type="entry name" value="Phosphoribosylglycinamide synthetase, C-terminal domain"/>
    <property type="match status" value="1"/>
</dbReference>
<dbReference type="SUPFAM" id="SSF56059">
    <property type="entry name" value="Glutathione synthetase ATP-binding domain-like"/>
    <property type="match status" value="1"/>
</dbReference>
<dbReference type="Gene3D" id="3.30.470.20">
    <property type="entry name" value="ATP-grasp fold, B domain"/>
    <property type="match status" value="1"/>
</dbReference>
<protein>
    <recommendedName>
        <fullName evidence="2 10">Phosphoribosylamine--glycine ligase</fullName>
        <ecNumber evidence="2 10">6.3.4.13</ecNumber>
    </recommendedName>
    <alternativeName>
        <fullName evidence="10">GARS</fullName>
    </alternativeName>
    <alternativeName>
        <fullName evidence="8 10">Glycinamide ribonucleotide synthetase</fullName>
    </alternativeName>
    <alternativeName>
        <fullName evidence="9 10">Phosphoribosylglycinamide synthetase</fullName>
    </alternativeName>
</protein>
<evidence type="ECO:0000256" key="6">
    <source>
        <dbReference type="ARBA" id="ARBA00022840"/>
    </source>
</evidence>
<organism evidence="13 14">
    <name type="scientific">Fulvivirga lutea</name>
    <dbReference type="NCBI Taxonomy" id="2810512"/>
    <lineage>
        <taxon>Bacteria</taxon>
        <taxon>Pseudomonadati</taxon>
        <taxon>Bacteroidota</taxon>
        <taxon>Cytophagia</taxon>
        <taxon>Cytophagales</taxon>
        <taxon>Fulvivirgaceae</taxon>
        <taxon>Fulvivirga</taxon>
    </lineage>
</organism>
<dbReference type="HAMAP" id="MF_00138">
    <property type="entry name" value="GARS"/>
    <property type="match status" value="1"/>
</dbReference>
<comment type="catalytic activity">
    <reaction evidence="10">
        <text>5-phospho-beta-D-ribosylamine + glycine + ATP = N(1)-(5-phospho-beta-D-ribosyl)glycinamide + ADP + phosphate + H(+)</text>
        <dbReference type="Rhea" id="RHEA:17453"/>
        <dbReference type="ChEBI" id="CHEBI:15378"/>
        <dbReference type="ChEBI" id="CHEBI:30616"/>
        <dbReference type="ChEBI" id="CHEBI:43474"/>
        <dbReference type="ChEBI" id="CHEBI:57305"/>
        <dbReference type="ChEBI" id="CHEBI:58681"/>
        <dbReference type="ChEBI" id="CHEBI:143788"/>
        <dbReference type="ChEBI" id="CHEBI:456216"/>
        <dbReference type="EC" id="6.3.4.13"/>
    </reaction>
</comment>
<evidence type="ECO:0000313" key="14">
    <source>
        <dbReference type="Proteomes" id="UP000662783"/>
    </source>
</evidence>
<keyword evidence="6 11" id="KW-0067">ATP-binding</keyword>
<dbReference type="PROSITE" id="PS50975">
    <property type="entry name" value="ATP_GRASP"/>
    <property type="match status" value="1"/>
</dbReference>
<sequence>MNILVLGSGGREHTLAWKISQSFNCTQVFVAPGNAGTDLIAENVDIQVNDFEAIGLFAVENEIDLIVVGPEDPLVNGIRDYFEASEALKKIKIVGPGKKGAQLEGSKDFSKSFMQKYGIPTAEAKTFTADTLEEGFVYLDNCTMPIVLKADGLAAGKGVVIAETKEEAKETLRAMLVDKQFGEASSKVLIEQFLDGIELSVFVLTDGKDYIVLPEAKDYKRIGEGDTGPNTGGMGAVSPVKFADESFMKKVEDTIIKPTVDGLAKEKIDYKGFIFIGLMNVAGNPYVIEYNVRMGDPETQAVIPRIQSDIVDMLDAAATGQLHDYNLEIGDFTVAGVVLVSGGYPGSYEKGKSIQGLADVTETLVIHAGTKQEDYEVLTNGGRVLTVLGRGSDLEEALKSAYTAVKSISWDGMYYRKDIGKDILSARIV</sequence>
<dbReference type="InterPro" id="IPR037123">
    <property type="entry name" value="PRibGlycinamide_synth_C_sf"/>
</dbReference>
<dbReference type="NCBIfam" id="TIGR00877">
    <property type="entry name" value="purD"/>
    <property type="match status" value="1"/>
</dbReference>
<gene>
    <name evidence="10 13" type="primary">purD</name>
    <name evidence="13" type="ORF">JR347_05325</name>
</gene>
<dbReference type="EC" id="6.3.4.13" evidence="2 10"/>
<dbReference type="Gene3D" id="3.30.1490.20">
    <property type="entry name" value="ATP-grasp fold, A domain"/>
    <property type="match status" value="1"/>
</dbReference>
<dbReference type="InterPro" id="IPR013815">
    <property type="entry name" value="ATP_grasp_subdomain_1"/>
</dbReference>
<dbReference type="Pfam" id="PF02843">
    <property type="entry name" value="GARS_C"/>
    <property type="match status" value="1"/>
</dbReference>
<dbReference type="GO" id="GO:0009113">
    <property type="term" value="P:purine nucleobase biosynthetic process"/>
    <property type="evidence" value="ECO:0007669"/>
    <property type="project" value="InterPro"/>
</dbReference>
<evidence type="ECO:0000256" key="2">
    <source>
        <dbReference type="ARBA" id="ARBA00013255"/>
    </source>
</evidence>
<dbReference type="AlphaFoldDB" id="A0A975A2G2"/>
<dbReference type="Gene3D" id="3.40.50.20">
    <property type="match status" value="1"/>
</dbReference>
<dbReference type="FunFam" id="3.90.600.10:FF:000001">
    <property type="entry name" value="Trifunctional purine biosynthetic protein adenosine-3"/>
    <property type="match status" value="1"/>
</dbReference>
<keyword evidence="5 10" id="KW-0658">Purine biosynthesis</keyword>
<dbReference type="PANTHER" id="PTHR43472">
    <property type="entry name" value="PHOSPHORIBOSYLAMINE--GLYCINE LIGASE"/>
    <property type="match status" value="1"/>
</dbReference>
<dbReference type="KEGG" id="fuv:JR347_05325"/>
<accession>A0A975A2G2</accession>
<dbReference type="InterPro" id="IPR020562">
    <property type="entry name" value="PRibGlycinamide_synth_N"/>
</dbReference>
<evidence type="ECO:0000313" key="13">
    <source>
        <dbReference type="EMBL" id="QSE98502.1"/>
    </source>
</evidence>
<evidence type="ECO:0000256" key="4">
    <source>
        <dbReference type="ARBA" id="ARBA00022741"/>
    </source>
</evidence>
<dbReference type="Pfam" id="PF01071">
    <property type="entry name" value="GARS_A"/>
    <property type="match status" value="1"/>
</dbReference>
<evidence type="ECO:0000256" key="3">
    <source>
        <dbReference type="ARBA" id="ARBA00022598"/>
    </source>
</evidence>
<name>A0A975A2G2_9BACT</name>
<dbReference type="RefSeq" id="WP_205723016.1">
    <property type="nucleotide sequence ID" value="NZ_CP070608.1"/>
</dbReference>
<dbReference type="InterPro" id="IPR011054">
    <property type="entry name" value="Rudment_hybrid_motif"/>
</dbReference>
<dbReference type="GO" id="GO:0046872">
    <property type="term" value="F:metal ion binding"/>
    <property type="evidence" value="ECO:0007669"/>
    <property type="project" value="InterPro"/>
</dbReference>
<keyword evidence="4 11" id="KW-0547">Nucleotide-binding</keyword>
<dbReference type="Proteomes" id="UP000662783">
    <property type="component" value="Chromosome"/>
</dbReference>
<dbReference type="GO" id="GO:0006189">
    <property type="term" value="P:'de novo' IMP biosynthetic process"/>
    <property type="evidence" value="ECO:0007669"/>
    <property type="project" value="UniProtKB-UniRule"/>
</dbReference>
<evidence type="ECO:0000256" key="1">
    <source>
        <dbReference type="ARBA" id="ARBA00005174"/>
    </source>
</evidence>
<evidence type="ECO:0000259" key="12">
    <source>
        <dbReference type="PROSITE" id="PS50975"/>
    </source>
</evidence>
<evidence type="ECO:0000256" key="5">
    <source>
        <dbReference type="ARBA" id="ARBA00022755"/>
    </source>
</evidence>
<dbReference type="InterPro" id="IPR016185">
    <property type="entry name" value="PreATP-grasp_dom_sf"/>
</dbReference>
<reference evidence="13" key="1">
    <citation type="submission" date="2021-02" db="EMBL/GenBank/DDBJ databases">
        <title>Fulvivirga sp. S481 isolated from sea water.</title>
        <authorList>
            <person name="Bae S.S."/>
            <person name="Baek K."/>
        </authorList>
    </citation>
    <scope>NUCLEOTIDE SEQUENCE</scope>
    <source>
        <strain evidence="13">S481</strain>
    </source>
</reference>
<comment type="similarity">
    <text evidence="7 10">Belongs to the GARS family.</text>
</comment>
<dbReference type="SMART" id="SM01209">
    <property type="entry name" value="GARS_A"/>
    <property type="match status" value="1"/>
</dbReference>
<keyword evidence="14" id="KW-1185">Reference proteome</keyword>
<dbReference type="InterPro" id="IPR000115">
    <property type="entry name" value="PRibGlycinamide_synth"/>
</dbReference>
<dbReference type="InterPro" id="IPR020561">
    <property type="entry name" value="PRibGlycinamid_synth_ATP-grasp"/>
</dbReference>
<proteinExistence type="inferred from homology"/>
<dbReference type="SMART" id="SM01210">
    <property type="entry name" value="GARS_C"/>
    <property type="match status" value="1"/>
</dbReference>
<dbReference type="GO" id="GO:0005524">
    <property type="term" value="F:ATP binding"/>
    <property type="evidence" value="ECO:0007669"/>
    <property type="project" value="UniProtKB-UniRule"/>
</dbReference>
<dbReference type="SUPFAM" id="SSF52440">
    <property type="entry name" value="PreATP-grasp domain"/>
    <property type="match status" value="1"/>
</dbReference>
<evidence type="ECO:0000256" key="7">
    <source>
        <dbReference type="ARBA" id="ARBA00038345"/>
    </source>
</evidence>
<dbReference type="Pfam" id="PF02844">
    <property type="entry name" value="GARS_N"/>
    <property type="match status" value="1"/>
</dbReference>